<gene>
    <name evidence="1" type="ORF">TTHERM_00161510</name>
</gene>
<dbReference type="GeneID" id="7841814"/>
<dbReference type="InParanoid" id="Q22VY3"/>
<name>Q22VY3_TETTS</name>
<evidence type="ECO:0000313" key="1">
    <source>
        <dbReference type="EMBL" id="EAR89633.2"/>
    </source>
</evidence>
<evidence type="ECO:0000313" key="2">
    <source>
        <dbReference type="Proteomes" id="UP000009168"/>
    </source>
</evidence>
<dbReference type="AlphaFoldDB" id="Q22VY3"/>
<dbReference type="EMBL" id="GG662820">
    <property type="protein sequence ID" value="EAR89633.2"/>
    <property type="molecule type" value="Genomic_DNA"/>
</dbReference>
<accession>Q22VY3</accession>
<dbReference type="KEGG" id="tet:TTHERM_00161510"/>
<sequence length="155" mass="18779">MMQNFNFIKKNESEVFREKCSTINQMVDKFLEKLQNLRKALFQCSQKKEKPLIDSYFQDDLKFIQKMIQKSQSIQQQIIFQQTIKTFSIYKCEYEQLCDLIDLNLGEFSKKLRSFSTNHKIYEIIIQKKIQIQNYFYSLEDCDSPCKVRQEVFNF</sequence>
<reference evidence="2" key="1">
    <citation type="journal article" date="2006" name="PLoS Biol.">
        <title>Macronuclear genome sequence of the ciliate Tetrahymena thermophila, a model eukaryote.</title>
        <authorList>
            <person name="Eisen J.A."/>
            <person name="Coyne R.S."/>
            <person name="Wu M."/>
            <person name="Wu D."/>
            <person name="Thiagarajan M."/>
            <person name="Wortman J.R."/>
            <person name="Badger J.H."/>
            <person name="Ren Q."/>
            <person name="Amedeo P."/>
            <person name="Jones K.M."/>
            <person name="Tallon L.J."/>
            <person name="Delcher A.L."/>
            <person name="Salzberg S.L."/>
            <person name="Silva J.C."/>
            <person name="Haas B.J."/>
            <person name="Majoros W.H."/>
            <person name="Farzad M."/>
            <person name="Carlton J.M."/>
            <person name="Smith R.K. Jr."/>
            <person name="Garg J."/>
            <person name="Pearlman R.E."/>
            <person name="Karrer K.M."/>
            <person name="Sun L."/>
            <person name="Manning G."/>
            <person name="Elde N.C."/>
            <person name="Turkewitz A.P."/>
            <person name="Asai D.J."/>
            <person name="Wilkes D.E."/>
            <person name="Wang Y."/>
            <person name="Cai H."/>
            <person name="Collins K."/>
            <person name="Stewart B.A."/>
            <person name="Lee S.R."/>
            <person name="Wilamowska K."/>
            <person name="Weinberg Z."/>
            <person name="Ruzzo W.L."/>
            <person name="Wloga D."/>
            <person name="Gaertig J."/>
            <person name="Frankel J."/>
            <person name="Tsao C.-C."/>
            <person name="Gorovsky M.A."/>
            <person name="Keeling P.J."/>
            <person name="Waller R.F."/>
            <person name="Patron N.J."/>
            <person name="Cherry J.M."/>
            <person name="Stover N.A."/>
            <person name="Krieger C.J."/>
            <person name="del Toro C."/>
            <person name="Ryder H.F."/>
            <person name="Williamson S.C."/>
            <person name="Barbeau R.A."/>
            <person name="Hamilton E.P."/>
            <person name="Orias E."/>
        </authorList>
    </citation>
    <scope>NUCLEOTIDE SEQUENCE [LARGE SCALE GENOMIC DNA]</scope>
    <source>
        <strain evidence="2">SB210</strain>
    </source>
</reference>
<organism evidence="1 2">
    <name type="scientific">Tetrahymena thermophila (strain SB210)</name>
    <dbReference type="NCBI Taxonomy" id="312017"/>
    <lineage>
        <taxon>Eukaryota</taxon>
        <taxon>Sar</taxon>
        <taxon>Alveolata</taxon>
        <taxon>Ciliophora</taxon>
        <taxon>Intramacronucleata</taxon>
        <taxon>Oligohymenophorea</taxon>
        <taxon>Hymenostomatida</taxon>
        <taxon>Tetrahymenina</taxon>
        <taxon>Tetrahymenidae</taxon>
        <taxon>Tetrahymena</taxon>
    </lineage>
</organism>
<protein>
    <submittedName>
        <fullName evidence="1">Uncharacterized protein</fullName>
    </submittedName>
</protein>
<dbReference type="HOGENOM" id="CLU_1690284_0_0_1"/>
<keyword evidence="2" id="KW-1185">Reference proteome</keyword>
<proteinExistence type="predicted"/>
<dbReference type="RefSeq" id="XP_001009879.2">
    <property type="nucleotide sequence ID" value="XM_001009879.2"/>
</dbReference>
<dbReference type="Proteomes" id="UP000009168">
    <property type="component" value="Unassembled WGS sequence"/>
</dbReference>